<feature type="domain" description="Beta-catenin-like protein 1 N-terminal" evidence="6">
    <location>
        <begin position="1"/>
        <end position="133"/>
    </location>
</feature>
<keyword evidence="4" id="KW-0175">Coiled coil</keyword>
<dbReference type="Proteomes" id="UP000887564">
    <property type="component" value="Unplaced"/>
</dbReference>
<keyword evidence="3" id="KW-0677">Repeat</keyword>
<evidence type="ECO:0000256" key="4">
    <source>
        <dbReference type="ARBA" id="ARBA00023054"/>
    </source>
</evidence>
<evidence type="ECO:0000259" key="6">
    <source>
        <dbReference type="Pfam" id="PF08216"/>
    </source>
</evidence>
<keyword evidence="2" id="KW-0597">Phosphoprotein</keyword>
<evidence type="ECO:0000256" key="2">
    <source>
        <dbReference type="ARBA" id="ARBA00022553"/>
    </source>
</evidence>
<dbReference type="Pfam" id="PF08216">
    <property type="entry name" value="CTNNBL"/>
    <property type="match status" value="1"/>
</dbReference>
<dbReference type="AlphaFoldDB" id="A0A914RCI6"/>
<reference evidence="8" key="1">
    <citation type="submission" date="2022-11" db="UniProtKB">
        <authorList>
            <consortium name="WormBaseParasite"/>
        </authorList>
    </citation>
    <scope>IDENTIFICATION</scope>
</reference>
<proteinExistence type="predicted"/>
<dbReference type="GO" id="GO:0005681">
    <property type="term" value="C:spliceosomal complex"/>
    <property type="evidence" value="ECO:0007669"/>
    <property type="project" value="TreeGrafter"/>
</dbReference>
<dbReference type="InterPro" id="IPR011989">
    <property type="entry name" value="ARM-like"/>
</dbReference>
<dbReference type="Gene3D" id="1.25.10.10">
    <property type="entry name" value="Leucine-rich Repeat Variant"/>
    <property type="match status" value="1"/>
</dbReference>
<dbReference type="InterPro" id="IPR013180">
    <property type="entry name" value="CTNNBL1_N"/>
</dbReference>
<organism evidence="7 8">
    <name type="scientific">Parascaris equorum</name>
    <name type="common">Equine roundworm</name>
    <dbReference type="NCBI Taxonomy" id="6256"/>
    <lineage>
        <taxon>Eukaryota</taxon>
        <taxon>Metazoa</taxon>
        <taxon>Ecdysozoa</taxon>
        <taxon>Nematoda</taxon>
        <taxon>Chromadorea</taxon>
        <taxon>Rhabditida</taxon>
        <taxon>Spirurina</taxon>
        <taxon>Ascaridomorpha</taxon>
        <taxon>Ascaridoidea</taxon>
        <taxon>Ascarididae</taxon>
        <taxon>Parascaris</taxon>
    </lineage>
</organism>
<dbReference type="PANTHER" id="PTHR14978">
    <property type="entry name" value="BETA-CATENIN-LIKE PROTEIN 1 NUCLEAR ASSOCIATED PROTEIN"/>
    <property type="match status" value="1"/>
</dbReference>
<dbReference type="WBParaSite" id="PEQ_0000421301-mRNA-1">
    <property type="protein sequence ID" value="PEQ_0000421301-mRNA-1"/>
    <property type="gene ID" value="PEQ_0000421301"/>
</dbReference>
<accession>A0A914RCI6</accession>
<dbReference type="PANTHER" id="PTHR14978:SF0">
    <property type="entry name" value="BETA-CATENIN-LIKE PROTEIN 1"/>
    <property type="match status" value="1"/>
</dbReference>
<protein>
    <submittedName>
        <fullName evidence="8">Beta-catenin-like protein 1 N-terminal domain-containing protein</fullName>
    </submittedName>
</protein>
<comment type="subcellular location">
    <subcellularLocation>
        <location evidence="1">Nucleus</location>
    </subcellularLocation>
</comment>
<evidence type="ECO:0000256" key="3">
    <source>
        <dbReference type="ARBA" id="ARBA00022737"/>
    </source>
</evidence>
<sequence length="134" mass="15535">MRTPSKMKRKDTTPDEHEEHVCSVLILASLLRSCGEDGRNRVLMKFSEHDYEKVDRAVELLLKYKERVDRFDARQASRSDSSKLSDEELELQYLDRLDAGLYTLQRIALILADVCANANPLCRARANRLLHMRT</sequence>
<evidence type="ECO:0000256" key="5">
    <source>
        <dbReference type="ARBA" id="ARBA00023242"/>
    </source>
</evidence>
<evidence type="ECO:0000313" key="8">
    <source>
        <dbReference type="WBParaSite" id="PEQ_0000421301-mRNA-1"/>
    </source>
</evidence>
<name>A0A914RCI6_PAREQ</name>
<evidence type="ECO:0000256" key="1">
    <source>
        <dbReference type="ARBA" id="ARBA00004123"/>
    </source>
</evidence>
<keyword evidence="7" id="KW-1185">Reference proteome</keyword>
<dbReference type="InterPro" id="IPR039678">
    <property type="entry name" value="CTNNBL1"/>
</dbReference>
<keyword evidence="5" id="KW-0539">Nucleus</keyword>
<evidence type="ECO:0000313" key="7">
    <source>
        <dbReference type="Proteomes" id="UP000887564"/>
    </source>
</evidence>